<dbReference type="OrthoDB" id="7059879at2"/>
<dbReference type="Proteomes" id="UP000078596">
    <property type="component" value="Chromosome"/>
</dbReference>
<reference evidence="1" key="1">
    <citation type="submission" date="2016-06" db="EMBL/GenBank/DDBJ databases">
        <title>Insight into the functional genes involving in sulfur oxidation in Pearl River water.</title>
        <authorList>
            <person name="Luo J."/>
            <person name="Tan X."/>
            <person name="Lin W."/>
        </authorList>
    </citation>
    <scope>NUCLEOTIDE SEQUENCE [LARGE SCALE GENOMIC DNA]</scope>
    <source>
        <strain evidence="1">LS2</strain>
    </source>
</reference>
<accession>A0A191ZFU2</accession>
<keyword evidence="2" id="KW-1185">Reference proteome</keyword>
<organism evidence="1 2">
    <name type="scientific">Halothiobacillus diazotrophicus</name>
    <dbReference type="NCBI Taxonomy" id="1860122"/>
    <lineage>
        <taxon>Bacteria</taxon>
        <taxon>Pseudomonadati</taxon>
        <taxon>Pseudomonadota</taxon>
        <taxon>Gammaproteobacteria</taxon>
        <taxon>Chromatiales</taxon>
        <taxon>Halothiobacillaceae</taxon>
        <taxon>Halothiobacillus</taxon>
    </lineage>
</organism>
<dbReference type="KEGG" id="haz:A9404_04425"/>
<name>A0A191ZFU2_9GAMM</name>
<gene>
    <name evidence="1" type="ORF">A9404_04425</name>
</gene>
<evidence type="ECO:0000313" key="2">
    <source>
        <dbReference type="Proteomes" id="UP000078596"/>
    </source>
</evidence>
<sequence length="157" mass="17800">MSQEIADTIKAEFERLTGISVSATFMQNGQSHNPTTLQTGWCGVYVFMNERCCFKVGKAGAKSKARWNSHHYNLDETTPSTMPKSIMKHKEQLKNQYPPEKHLEIDSLSKLNIQNWIKANMSRIELLIKDNGDSFALGLLEALAQYHLKPIFEGKNA</sequence>
<evidence type="ECO:0000313" key="1">
    <source>
        <dbReference type="EMBL" id="ANJ66722.1"/>
    </source>
</evidence>
<dbReference type="EMBL" id="CP016027">
    <property type="protein sequence ID" value="ANJ66722.1"/>
    <property type="molecule type" value="Genomic_DNA"/>
</dbReference>
<proteinExistence type="predicted"/>
<protein>
    <submittedName>
        <fullName evidence="1">Uncharacterized protein</fullName>
    </submittedName>
</protein>
<dbReference type="RefSeq" id="WP_066099052.1">
    <property type="nucleotide sequence ID" value="NZ_CP016027.1"/>
</dbReference>
<dbReference type="AlphaFoldDB" id="A0A191ZFU2"/>